<proteinExistence type="predicted"/>
<organism evidence="1 2">
    <name type="scientific">Pyrenophora seminiperda CCB06</name>
    <dbReference type="NCBI Taxonomy" id="1302712"/>
    <lineage>
        <taxon>Eukaryota</taxon>
        <taxon>Fungi</taxon>
        <taxon>Dikarya</taxon>
        <taxon>Ascomycota</taxon>
        <taxon>Pezizomycotina</taxon>
        <taxon>Dothideomycetes</taxon>
        <taxon>Pleosporomycetidae</taxon>
        <taxon>Pleosporales</taxon>
        <taxon>Pleosporineae</taxon>
        <taxon>Pleosporaceae</taxon>
        <taxon>Pyrenophora</taxon>
    </lineage>
</organism>
<reference evidence="1 2" key="1">
    <citation type="journal article" date="2014" name="PLoS ONE">
        <title>De novo Genome Assembly of the Fungal Plant Pathogen Pyrenophora semeniperda.</title>
        <authorList>
            <person name="Soliai M.M."/>
            <person name="Meyer S.E."/>
            <person name="Udall J.A."/>
            <person name="Elzinga D.E."/>
            <person name="Hermansen R.A."/>
            <person name="Bodily P.M."/>
            <person name="Hart A.A."/>
            <person name="Coleman C.E."/>
        </authorList>
    </citation>
    <scope>NUCLEOTIDE SEQUENCE [LARGE SCALE GENOMIC DNA]</scope>
    <source>
        <strain evidence="1 2">CCB06</strain>
        <tissue evidence="1">Mycelium</tissue>
    </source>
</reference>
<name>A0A3M7M8W2_9PLEO</name>
<evidence type="ECO:0000313" key="1">
    <source>
        <dbReference type="EMBL" id="RMZ70927.1"/>
    </source>
</evidence>
<dbReference type="EMBL" id="KE747825">
    <property type="protein sequence ID" value="RMZ70927.1"/>
    <property type="molecule type" value="Genomic_DNA"/>
</dbReference>
<sequence length="55" mass="6272">MLCQRCVVRRACSRACTLPIRPSTFCYQHLVETAAYPDPELPVLIFLVRMRSGCV</sequence>
<accession>A0A3M7M8W2</accession>
<protein>
    <submittedName>
        <fullName evidence="1">Uncharacterized protein</fullName>
    </submittedName>
</protein>
<evidence type="ECO:0000313" key="2">
    <source>
        <dbReference type="Proteomes" id="UP000265663"/>
    </source>
</evidence>
<dbReference type="Proteomes" id="UP000265663">
    <property type="component" value="Unassembled WGS sequence"/>
</dbReference>
<gene>
    <name evidence="1" type="ORF">GMOD_00008589</name>
</gene>
<keyword evidence="2" id="KW-1185">Reference proteome</keyword>
<dbReference type="AlphaFoldDB" id="A0A3M7M8W2"/>